<reference evidence="3" key="2">
    <citation type="submission" date="2022-01" db="EMBL/GenBank/DDBJ databases">
        <authorList>
            <person name="Yamashiro T."/>
            <person name="Shiraishi A."/>
            <person name="Satake H."/>
            <person name="Nakayama K."/>
        </authorList>
    </citation>
    <scope>NUCLEOTIDE SEQUENCE</scope>
</reference>
<dbReference type="PANTHER" id="PTHR16047">
    <property type="entry name" value="RFWD3 PROTEIN"/>
    <property type="match status" value="1"/>
</dbReference>
<dbReference type="Gene3D" id="3.30.40.10">
    <property type="entry name" value="Zinc/RING finger domain, C3HC4 (zinc finger)"/>
    <property type="match status" value="1"/>
</dbReference>
<keyword evidence="1" id="KW-0863">Zinc-finger</keyword>
<evidence type="ECO:0000313" key="3">
    <source>
        <dbReference type="EMBL" id="GJT37589.1"/>
    </source>
</evidence>
<accession>A0ABQ5DKG5</accession>
<dbReference type="PANTHER" id="PTHR16047:SF7">
    <property type="entry name" value="E3 UBIQUITIN-PROTEIN LIGASE RFWD3"/>
    <property type="match status" value="1"/>
</dbReference>
<dbReference type="PROSITE" id="PS50089">
    <property type="entry name" value="ZF_RING_2"/>
    <property type="match status" value="1"/>
</dbReference>
<reference evidence="3" key="1">
    <citation type="journal article" date="2022" name="Int. J. Mol. Sci.">
        <title>Draft Genome of Tanacetum Coccineum: Genomic Comparison of Closely Related Tanacetum-Family Plants.</title>
        <authorList>
            <person name="Yamashiro T."/>
            <person name="Shiraishi A."/>
            <person name="Nakayama K."/>
            <person name="Satake H."/>
        </authorList>
    </citation>
    <scope>NUCLEOTIDE SEQUENCE</scope>
</reference>
<evidence type="ECO:0000259" key="2">
    <source>
        <dbReference type="PROSITE" id="PS50089"/>
    </source>
</evidence>
<proteinExistence type="predicted"/>
<evidence type="ECO:0000256" key="1">
    <source>
        <dbReference type="PROSITE-ProRule" id="PRU00175"/>
    </source>
</evidence>
<dbReference type="InterPro" id="IPR001841">
    <property type="entry name" value="Znf_RING"/>
</dbReference>
<dbReference type="Proteomes" id="UP001151760">
    <property type="component" value="Unassembled WGS sequence"/>
</dbReference>
<evidence type="ECO:0000313" key="4">
    <source>
        <dbReference type="Proteomes" id="UP001151760"/>
    </source>
</evidence>
<keyword evidence="1" id="KW-0479">Metal-binding</keyword>
<dbReference type="InterPro" id="IPR013083">
    <property type="entry name" value="Znf_RING/FYVE/PHD"/>
</dbReference>
<dbReference type="InterPro" id="IPR037381">
    <property type="entry name" value="RFWD3"/>
</dbReference>
<dbReference type="EMBL" id="BQNB010015235">
    <property type="protein sequence ID" value="GJT37589.1"/>
    <property type="molecule type" value="Genomic_DNA"/>
</dbReference>
<keyword evidence="1" id="KW-0862">Zinc</keyword>
<organism evidence="3 4">
    <name type="scientific">Tanacetum coccineum</name>
    <dbReference type="NCBI Taxonomy" id="301880"/>
    <lineage>
        <taxon>Eukaryota</taxon>
        <taxon>Viridiplantae</taxon>
        <taxon>Streptophyta</taxon>
        <taxon>Embryophyta</taxon>
        <taxon>Tracheophyta</taxon>
        <taxon>Spermatophyta</taxon>
        <taxon>Magnoliopsida</taxon>
        <taxon>eudicotyledons</taxon>
        <taxon>Gunneridae</taxon>
        <taxon>Pentapetalae</taxon>
        <taxon>asterids</taxon>
        <taxon>campanulids</taxon>
        <taxon>Asterales</taxon>
        <taxon>Asteraceae</taxon>
        <taxon>Asteroideae</taxon>
        <taxon>Anthemideae</taxon>
        <taxon>Anthemidinae</taxon>
        <taxon>Tanacetum</taxon>
    </lineage>
</organism>
<name>A0ABQ5DKG5_9ASTR</name>
<feature type="domain" description="RING-type" evidence="2">
    <location>
        <begin position="87"/>
        <end position="115"/>
    </location>
</feature>
<sequence length="265" mass="30285">MLTSSSSTVPPIIRTASNPDDLTNLFSRFSFNNNEPSAMHVDHGGEQQPLDHNKGLNVKENEELKKNAKKELKEWFNKMSRECCCCLPCGHIFGLSCINKWIQLRKMQAKCPQCNVKIGPSGVTKLYASPVVLVEEEDQQKKDEVSKAKDLKKGEIEFARTELRLLKRSGRIAKTLLFVWEVSHYDYVSGTVLHIRCHQFHPPRDEESVPVTEKENRRLTKIRCYELPKTSKPLLISKNLIILCKPGSMTKDTAETTEFGQQVWI</sequence>
<keyword evidence="4" id="KW-1185">Reference proteome</keyword>
<comment type="caution">
    <text evidence="3">The sequence shown here is derived from an EMBL/GenBank/DDBJ whole genome shotgun (WGS) entry which is preliminary data.</text>
</comment>
<dbReference type="SUPFAM" id="SSF57850">
    <property type="entry name" value="RING/U-box"/>
    <property type="match status" value="1"/>
</dbReference>
<gene>
    <name evidence="3" type="ORF">Tco_0937454</name>
</gene>
<protein>
    <submittedName>
        <fullName evidence="3">E3 ubiquitin protein ligase RFWD3</fullName>
    </submittedName>
</protein>